<name>A0AAV4CBR6_9GAST</name>
<evidence type="ECO:0000313" key="2">
    <source>
        <dbReference type="Proteomes" id="UP000735302"/>
    </source>
</evidence>
<protein>
    <submittedName>
        <fullName evidence="1">Uncharacterized protein</fullName>
    </submittedName>
</protein>
<organism evidence="1 2">
    <name type="scientific">Plakobranchus ocellatus</name>
    <dbReference type="NCBI Taxonomy" id="259542"/>
    <lineage>
        <taxon>Eukaryota</taxon>
        <taxon>Metazoa</taxon>
        <taxon>Spiralia</taxon>
        <taxon>Lophotrochozoa</taxon>
        <taxon>Mollusca</taxon>
        <taxon>Gastropoda</taxon>
        <taxon>Heterobranchia</taxon>
        <taxon>Euthyneura</taxon>
        <taxon>Panpulmonata</taxon>
        <taxon>Sacoglossa</taxon>
        <taxon>Placobranchoidea</taxon>
        <taxon>Plakobranchidae</taxon>
        <taxon>Plakobranchus</taxon>
    </lineage>
</organism>
<dbReference type="Proteomes" id="UP000735302">
    <property type="component" value="Unassembled WGS sequence"/>
</dbReference>
<gene>
    <name evidence="1" type="ORF">PoB_005542800</name>
</gene>
<comment type="caution">
    <text evidence="1">The sequence shown here is derived from an EMBL/GenBank/DDBJ whole genome shotgun (WGS) entry which is preliminary data.</text>
</comment>
<proteinExistence type="predicted"/>
<keyword evidence="2" id="KW-1185">Reference proteome</keyword>
<dbReference type="EMBL" id="BLXT01006100">
    <property type="protein sequence ID" value="GFO28923.1"/>
    <property type="molecule type" value="Genomic_DNA"/>
</dbReference>
<sequence>MMRPASLRDPRFKSLSGLRQYFPMLFCVEPALNRFSRISQDPAKIKLARRTKANCRRMSVENARTTRGPYTWCPDAWTTYRTHFTFTLGRPKAPFPTPTCTAAFRNETHIFRKQQKEKEN</sequence>
<reference evidence="1 2" key="1">
    <citation type="journal article" date="2021" name="Elife">
        <title>Chloroplast acquisition without the gene transfer in kleptoplastic sea slugs, Plakobranchus ocellatus.</title>
        <authorList>
            <person name="Maeda T."/>
            <person name="Takahashi S."/>
            <person name="Yoshida T."/>
            <person name="Shimamura S."/>
            <person name="Takaki Y."/>
            <person name="Nagai Y."/>
            <person name="Toyoda A."/>
            <person name="Suzuki Y."/>
            <person name="Arimoto A."/>
            <person name="Ishii H."/>
            <person name="Satoh N."/>
            <person name="Nishiyama T."/>
            <person name="Hasebe M."/>
            <person name="Maruyama T."/>
            <person name="Minagawa J."/>
            <person name="Obokata J."/>
            <person name="Shigenobu S."/>
        </authorList>
    </citation>
    <scope>NUCLEOTIDE SEQUENCE [LARGE SCALE GENOMIC DNA]</scope>
</reference>
<evidence type="ECO:0000313" key="1">
    <source>
        <dbReference type="EMBL" id="GFO28923.1"/>
    </source>
</evidence>
<dbReference type="AlphaFoldDB" id="A0AAV4CBR6"/>
<accession>A0AAV4CBR6</accession>